<dbReference type="OrthoDB" id="10251135at2759"/>
<name>A0A1J4J6B6_9EUKA</name>
<dbReference type="AlphaFoldDB" id="A0A1J4J6B6"/>
<feature type="transmembrane region" description="Helical" evidence="8">
    <location>
        <begin position="194"/>
        <end position="214"/>
    </location>
</feature>
<evidence type="ECO:0000256" key="5">
    <source>
        <dbReference type="ARBA" id="ARBA00022692"/>
    </source>
</evidence>
<evidence type="ECO:0000256" key="6">
    <source>
        <dbReference type="ARBA" id="ARBA00022989"/>
    </source>
</evidence>
<sequence length="498" mass="54649">MNFPTDEPSVSSITMPTDISIKEENERFSKHKPLANLLILSVGPFLTTVGMAVLDSVDLIIVSNRFKNDPSSMAVQIIGIGFFILQICLDIGMYLAQALVVRLSAFIGEGRREEASQLTVDIFRISVISTILSTFLITFVSRPIMNFAGCTPELIEQCMLLIISTIAGLPIATFFHVGTGFLQGIGKPVLNGIIHLIANCLQTFMITPLLQYIIKIDVTMSNVSQVIAQSIIGIILFVLIFAGKFSLKPTFQMWFNPFCHDVKIALAMAIPLIPTFIYALVPSTLIMRYMTAAASPEIVTSVISVYTVFSKVLLMGVALPLSLGGGLITAGTHALAIGNYKRFYLSLMWMFIIVASFLAIFCPLMIANPLVITKLFVSTEGELAFAEQLIPIPFYTFPMGAINLVAPMVFITVGKPIYSTIVPLVQILSICFGAKYLSVKFQNDPVKIGHAYNICDVFTFLVTLVFSLIIFIPFIKKSRKTDESLLPAKTEVLLASAY</sequence>
<keyword evidence="5 8" id="KW-0812">Transmembrane</keyword>
<feature type="transmembrane region" description="Helical" evidence="8">
    <location>
        <begin position="457"/>
        <end position="475"/>
    </location>
</feature>
<feature type="transmembrane region" description="Helical" evidence="8">
    <location>
        <begin position="74"/>
        <end position="101"/>
    </location>
</feature>
<evidence type="ECO:0000256" key="8">
    <source>
        <dbReference type="SAM" id="Phobius"/>
    </source>
</evidence>
<dbReference type="VEuPathDB" id="TrichDB:TRFO_39065"/>
<keyword evidence="3" id="KW-0813">Transport</keyword>
<evidence type="ECO:0000313" key="9">
    <source>
        <dbReference type="EMBL" id="OHS94774.1"/>
    </source>
</evidence>
<evidence type="ECO:0000256" key="4">
    <source>
        <dbReference type="ARBA" id="ARBA00022475"/>
    </source>
</evidence>
<feature type="transmembrane region" description="Helical" evidence="8">
    <location>
        <begin position="264"/>
        <end position="281"/>
    </location>
</feature>
<comment type="caution">
    <text evidence="9">The sequence shown here is derived from an EMBL/GenBank/DDBJ whole genome shotgun (WGS) entry which is preliminary data.</text>
</comment>
<dbReference type="CDD" id="cd12082">
    <property type="entry name" value="MATE_like"/>
    <property type="match status" value="1"/>
</dbReference>
<reference evidence="9" key="1">
    <citation type="submission" date="2016-10" db="EMBL/GenBank/DDBJ databases">
        <authorList>
            <person name="Benchimol M."/>
            <person name="Almeida L.G."/>
            <person name="Vasconcelos A.T."/>
            <person name="Perreira-Neves A."/>
            <person name="Rosa I.A."/>
            <person name="Tasca T."/>
            <person name="Bogo M.R."/>
            <person name="de Souza W."/>
        </authorList>
    </citation>
    <scope>NUCLEOTIDE SEQUENCE [LARGE SCALE GENOMIC DNA]</scope>
    <source>
        <strain evidence="9">K</strain>
    </source>
</reference>
<keyword evidence="6 8" id="KW-1133">Transmembrane helix</keyword>
<accession>A0A1J4J6B6</accession>
<proteinExistence type="inferred from homology"/>
<evidence type="ECO:0000256" key="7">
    <source>
        <dbReference type="ARBA" id="ARBA00023136"/>
    </source>
</evidence>
<organism evidence="9 10">
    <name type="scientific">Tritrichomonas foetus</name>
    <dbReference type="NCBI Taxonomy" id="1144522"/>
    <lineage>
        <taxon>Eukaryota</taxon>
        <taxon>Metamonada</taxon>
        <taxon>Parabasalia</taxon>
        <taxon>Tritrichomonadida</taxon>
        <taxon>Tritrichomonadidae</taxon>
        <taxon>Tritrichomonas</taxon>
    </lineage>
</organism>
<dbReference type="EMBL" id="MLAK01001292">
    <property type="protein sequence ID" value="OHS94774.1"/>
    <property type="molecule type" value="Genomic_DNA"/>
</dbReference>
<evidence type="ECO:0000256" key="3">
    <source>
        <dbReference type="ARBA" id="ARBA00022448"/>
    </source>
</evidence>
<dbReference type="GO" id="GO:0042910">
    <property type="term" value="F:xenobiotic transmembrane transporter activity"/>
    <property type="evidence" value="ECO:0007669"/>
    <property type="project" value="InterPro"/>
</dbReference>
<keyword evidence="7 8" id="KW-0472">Membrane</keyword>
<dbReference type="Proteomes" id="UP000179807">
    <property type="component" value="Unassembled WGS sequence"/>
</dbReference>
<dbReference type="PANTHER" id="PTHR43549">
    <property type="entry name" value="MULTIDRUG RESISTANCE PROTEIN YPNP-RELATED"/>
    <property type="match status" value="1"/>
</dbReference>
<dbReference type="RefSeq" id="XP_068347911.1">
    <property type="nucleotide sequence ID" value="XM_068512422.1"/>
</dbReference>
<comment type="subcellular location">
    <subcellularLocation>
        <location evidence="1">Cell membrane</location>
        <topology evidence="1">Multi-pass membrane protein</topology>
    </subcellularLocation>
</comment>
<feature type="transmembrane region" description="Helical" evidence="8">
    <location>
        <begin position="347"/>
        <end position="372"/>
    </location>
</feature>
<feature type="transmembrane region" description="Helical" evidence="8">
    <location>
        <begin position="34"/>
        <end position="54"/>
    </location>
</feature>
<dbReference type="GO" id="GO:0005886">
    <property type="term" value="C:plasma membrane"/>
    <property type="evidence" value="ECO:0007669"/>
    <property type="project" value="UniProtKB-SubCell"/>
</dbReference>
<dbReference type="GO" id="GO:0015297">
    <property type="term" value="F:antiporter activity"/>
    <property type="evidence" value="ECO:0007669"/>
    <property type="project" value="InterPro"/>
</dbReference>
<keyword evidence="4" id="KW-1003">Cell membrane</keyword>
<dbReference type="InterPro" id="IPR052031">
    <property type="entry name" value="Membrane_Transporter-Flippase"/>
</dbReference>
<feature type="transmembrane region" description="Helical" evidence="8">
    <location>
        <begin position="226"/>
        <end position="243"/>
    </location>
</feature>
<evidence type="ECO:0008006" key="11">
    <source>
        <dbReference type="Google" id="ProtNLM"/>
    </source>
</evidence>
<dbReference type="PANTHER" id="PTHR43549:SF2">
    <property type="entry name" value="MULTIDRUG RESISTANCE PROTEIN NORM-RELATED"/>
    <property type="match status" value="1"/>
</dbReference>
<evidence type="ECO:0000313" key="10">
    <source>
        <dbReference type="Proteomes" id="UP000179807"/>
    </source>
</evidence>
<feature type="transmembrane region" description="Helical" evidence="8">
    <location>
        <begin position="417"/>
        <end position="437"/>
    </location>
</feature>
<protein>
    <recommendedName>
        <fullName evidence="11">MatE family protein</fullName>
    </recommendedName>
</protein>
<dbReference type="InterPro" id="IPR002528">
    <property type="entry name" value="MATE_fam"/>
</dbReference>
<feature type="transmembrane region" description="Helical" evidence="8">
    <location>
        <begin position="312"/>
        <end position="335"/>
    </location>
</feature>
<keyword evidence="10" id="KW-1185">Reference proteome</keyword>
<evidence type="ECO:0000256" key="1">
    <source>
        <dbReference type="ARBA" id="ARBA00004651"/>
    </source>
</evidence>
<dbReference type="Pfam" id="PF01554">
    <property type="entry name" value="MatE"/>
    <property type="match status" value="2"/>
</dbReference>
<feature type="transmembrane region" description="Helical" evidence="8">
    <location>
        <begin position="122"/>
        <end position="140"/>
    </location>
</feature>
<feature type="transmembrane region" description="Helical" evidence="8">
    <location>
        <begin position="160"/>
        <end position="182"/>
    </location>
</feature>
<evidence type="ECO:0000256" key="2">
    <source>
        <dbReference type="ARBA" id="ARBA00010199"/>
    </source>
</evidence>
<feature type="transmembrane region" description="Helical" evidence="8">
    <location>
        <begin position="392"/>
        <end position="410"/>
    </location>
</feature>
<gene>
    <name evidence="9" type="ORF">TRFO_39065</name>
</gene>
<dbReference type="GeneID" id="94847126"/>
<comment type="similarity">
    <text evidence="2">Belongs to the multi antimicrobial extrusion (MATE) (TC 2.A.66.1) family.</text>
</comment>